<keyword evidence="3" id="KW-1185">Reference proteome</keyword>
<name>A0ABQ4JB69_9ACTN</name>
<evidence type="ECO:0008006" key="4">
    <source>
        <dbReference type="Google" id="ProtNLM"/>
    </source>
</evidence>
<dbReference type="RefSeq" id="WP_204034983.1">
    <property type="nucleotide sequence ID" value="NZ_BOPC01000032.1"/>
</dbReference>
<dbReference type="InterPro" id="IPR036894">
    <property type="entry name" value="YbaB-like_sf"/>
</dbReference>
<evidence type="ECO:0000313" key="2">
    <source>
        <dbReference type="EMBL" id="GIJ27412.1"/>
    </source>
</evidence>
<organism evidence="2 3">
    <name type="scientific">Micromonospora qiuiae</name>
    <dbReference type="NCBI Taxonomy" id="502268"/>
    <lineage>
        <taxon>Bacteria</taxon>
        <taxon>Bacillati</taxon>
        <taxon>Actinomycetota</taxon>
        <taxon>Actinomycetes</taxon>
        <taxon>Micromonosporales</taxon>
        <taxon>Micromonosporaceae</taxon>
        <taxon>Micromonospora</taxon>
    </lineage>
</organism>
<feature type="compositionally biased region" description="Basic and acidic residues" evidence="1">
    <location>
        <begin position="127"/>
        <end position="139"/>
    </location>
</feature>
<dbReference type="InterPro" id="IPR004401">
    <property type="entry name" value="YbaB/EbfC"/>
</dbReference>
<evidence type="ECO:0000313" key="3">
    <source>
        <dbReference type="Proteomes" id="UP000653076"/>
    </source>
</evidence>
<dbReference type="Pfam" id="PF02575">
    <property type="entry name" value="YbaB_DNA_bd"/>
    <property type="match status" value="1"/>
</dbReference>
<proteinExistence type="predicted"/>
<dbReference type="SUPFAM" id="SSF82607">
    <property type="entry name" value="YbaB-like"/>
    <property type="match status" value="1"/>
</dbReference>
<evidence type="ECO:0000256" key="1">
    <source>
        <dbReference type="SAM" id="MobiDB-lite"/>
    </source>
</evidence>
<dbReference type="Proteomes" id="UP000653076">
    <property type="component" value="Unassembled WGS sequence"/>
</dbReference>
<reference evidence="2 3" key="1">
    <citation type="submission" date="2021-01" db="EMBL/GenBank/DDBJ databases">
        <title>Whole genome shotgun sequence of Verrucosispora qiuiae NBRC 106684.</title>
        <authorList>
            <person name="Komaki H."/>
            <person name="Tamura T."/>
        </authorList>
    </citation>
    <scope>NUCLEOTIDE SEQUENCE [LARGE SCALE GENOMIC DNA]</scope>
    <source>
        <strain evidence="2 3">NBRC 106684</strain>
    </source>
</reference>
<accession>A0ABQ4JB69</accession>
<comment type="caution">
    <text evidence="2">The sequence shown here is derived from an EMBL/GenBank/DDBJ whole genome shotgun (WGS) entry which is preliminary data.</text>
</comment>
<gene>
    <name evidence="2" type="ORF">Vqi01_25740</name>
</gene>
<feature type="region of interest" description="Disordered" evidence="1">
    <location>
        <begin position="101"/>
        <end position="139"/>
    </location>
</feature>
<dbReference type="EMBL" id="BOPC01000032">
    <property type="protein sequence ID" value="GIJ27412.1"/>
    <property type="molecule type" value="Genomic_DNA"/>
</dbReference>
<protein>
    <recommendedName>
        <fullName evidence="4">YbaB/EbfC DNA-binding family protein</fullName>
    </recommendedName>
</protein>
<dbReference type="Gene3D" id="3.30.1310.10">
    <property type="entry name" value="Nucleoid-associated protein YbaB-like domain"/>
    <property type="match status" value="1"/>
</dbReference>
<sequence>MLSQDPDEAQERMQSWAAQVSTRARAAAELSDRVAGLTASASSVDGAVRVTVAATGALTDLRFDDRVQRMRGGDLADIVMTTIAWAQAKLTEQVTSAVHDTVGTDSETGRTVVDSFARRFPAPPEEPTNRHRPEAGNVR</sequence>